<keyword evidence="2" id="KW-1185">Reference proteome</keyword>
<protein>
    <submittedName>
        <fullName evidence="1">Serine protease</fullName>
    </submittedName>
</protein>
<evidence type="ECO:0000313" key="1">
    <source>
        <dbReference type="EMBL" id="WRQ86663.1"/>
    </source>
</evidence>
<dbReference type="GO" id="GO:0008233">
    <property type="term" value="F:peptidase activity"/>
    <property type="evidence" value="ECO:0007669"/>
    <property type="project" value="UniProtKB-KW"/>
</dbReference>
<dbReference type="EMBL" id="CP139781">
    <property type="protein sequence ID" value="WRQ86663.1"/>
    <property type="molecule type" value="Genomic_DNA"/>
</dbReference>
<organism evidence="1 2">
    <name type="scientific">Actomonas aquatica</name>
    <dbReference type="NCBI Taxonomy" id="2866162"/>
    <lineage>
        <taxon>Bacteria</taxon>
        <taxon>Pseudomonadati</taxon>
        <taxon>Verrucomicrobiota</taxon>
        <taxon>Opitutia</taxon>
        <taxon>Opitutales</taxon>
        <taxon>Opitutaceae</taxon>
        <taxon>Actomonas</taxon>
    </lineage>
</organism>
<dbReference type="Proteomes" id="UP000738431">
    <property type="component" value="Chromosome"/>
</dbReference>
<sequence>MLRSRRFPRLSLLTTLLCLFYLPPLLAIDIQGVRGRGETETAAMRDAADRALRQALSRLDLNGSDADRDDVLSDYDTYFRNRRLISTSREGDDIVLTVNFTLDEVALRDHFVGTLAVRASRQLDEPQIAFALVPRAPQGTTLNASDEQALADALTSALGQLFSEYRFRIVSPQWLREQHEELTGQPENIEKFKLNARNLSKMDPDVHYLVVGTAIVDLQQRNGEYDVSVSFEGEILDTHTETNLALPLNYQTSLSNPQERVAMITACSEVARRIGQSKAIPQIVADWNDRADRGAIQIIHLFYDSDEFREFIEVALEDKGRLLSGSVTLADNLVRLRYQSPTIVKDDFNRAYRLRRLFGEWENTPERYRPAEQAFHSVVSASDIVIAPDTPEYRELATAIIENRKYEVIDLPEPPPALVQNKPAERPVDPDPDTALAMVAKAYSTAVGLAAWKSEKGMGRGTAWAIAPNVYATNAHVAKPISEALAAGRGAVILPNRTKGVSLKIVSAVYHSEYERDGNMDVGLLLVETEAPKFFPLADDTTLRQLDSGEKLAYLGFPAAGKGGNVNYDSPIASMQSGIVVAVSDGDYSDAGPSGNTLIRHNIPSFGGASGSPLFNTKGEVVGIHFAGLAGEEYVKAMINFGCRIDVLKELMAAKMSELSER</sequence>
<dbReference type="InterPro" id="IPR009003">
    <property type="entry name" value="Peptidase_S1_PA"/>
</dbReference>
<keyword evidence="1" id="KW-0645">Protease</keyword>
<dbReference type="Gene3D" id="2.40.10.120">
    <property type="match status" value="1"/>
</dbReference>
<dbReference type="Pfam" id="PF13365">
    <property type="entry name" value="Trypsin_2"/>
    <property type="match status" value="1"/>
</dbReference>
<accession>A0ABZ1C5Y2</accession>
<reference evidence="1 2" key="2">
    <citation type="submission" date="2023-12" db="EMBL/GenBank/DDBJ databases">
        <title>Description of an unclassified Opitutus bacterium of Verrucomicrobiota.</title>
        <authorList>
            <person name="Zhang D.-F."/>
        </authorList>
    </citation>
    <scope>NUCLEOTIDE SEQUENCE [LARGE SCALE GENOMIC DNA]</scope>
    <source>
        <strain evidence="1 2">WL0086</strain>
    </source>
</reference>
<proteinExistence type="predicted"/>
<name>A0ABZ1C5Y2_9BACT</name>
<reference evidence="1 2" key="1">
    <citation type="submission" date="2021-08" db="EMBL/GenBank/DDBJ databases">
        <authorList>
            <person name="Zhang D."/>
            <person name="Zhang A."/>
            <person name="Wang L."/>
        </authorList>
    </citation>
    <scope>NUCLEOTIDE SEQUENCE [LARGE SCALE GENOMIC DNA]</scope>
    <source>
        <strain evidence="1 2">WL0086</strain>
    </source>
</reference>
<dbReference type="GO" id="GO:0006508">
    <property type="term" value="P:proteolysis"/>
    <property type="evidence" value="ECO:0007669"/>
    <property type="project" value="UniProtKB-KW"/>
</dbReference>
<evidence type="ECO:0000313" key="2">
    <source>
        <dbReference type="Proteomes" id="UP000738431"/>
    </source>
</evidence>
<dbReference type="RefSeq" id="WP_221030500.1">
    <property type="nucleotide sequence ID" value="NZ_CP139781.1"/>
</dbReference>
<dbReference type="SUPFAM" id="SSF50494">
    <property type="entry name" value="Trypsin-like serine proteases"/>
    <property type="match status" value="1"/>
</dbReference>
<keyword evidence="1" id="KW-0378">Hydrolase</keyword>
<gene>
    <name evidence="1" type="ORF">K1X11_017765</name>
</gene>